<reference evidence="2 4" key="2">
    <citation type="submission" date="2018-06" db="EMBL/GenBank/DDBJ databases">
        <authorList>
            <consortium name="Pathogen Informatics"/>
            <person name="Doyle S."/>
        </authorList>
    </citation>
    <scope>NUCLEOTIDE SEQUENCE [LARGE SCALE GENOMIC DNA]</scope>
    <source>
        <strain evidence="2 4">NCTC10851</strain>
    </source>
</reference>
<evidence type="ECO:0000313" key="4">
    <source>
        <dbReference type="Proteomes" id="UP000254507"/>
    </source>
</evidence>
<dbReference type="AlphaFoldDB" id="A0A263HF57"/>
<evidence type="ECO:0000313" key="1">
    <source>
        <dbReference type="EMBL" id="OZN25297.1"/>
    </source>
</evidence>
<protein>
    <recommendedName>
        <fullName evidence="5">Lipoprotein</fullName>
    </recommendedName>
</protein>
<keyword evidence="3" id="KW-1185">Reference proteome</keyword>
<gene>
    <name evidence="1" type="ORF">CFY87_03910</name>
    <name evidence="2" type="ORF">NCTC10851_01027</name>
</gene>
<evidence type="ECO:0000313" key="3">
    <source>
        <dbReference type="Proteomes" id="UP000215738"/>
    </source>
</evidence>
<evidence type="ECO:0008006" key="5">
    <source>
        <dbReference type="Google" id="ProtNLM"/>
    </source>
</evidence>
<evidence type="ECO:0000313" key="2">
    <source>
        <dbReference type="EMBL" id="SUU35886.1"/>
    </source>
</evidence>
<sequence>MKKLGGISVLLLTSCGILGPGYSGQTTAGALLKSDTERNINFIFRALHQCTPEKIHTQINSVKPATPNSVEQAQETWTVTGCGKTEVFDLKYVGDGVGGTYINMTKTKKN</sequence>
<name>A0A263HF57_9PAST</name>
<dbReference type="InParanoid" id="A0A263HF57"/>
<dbReference type="Proteomes" id="UP000254507">
    <property type="component" value="Unassembled WGS sequence"/>
</dbReference>
<dbReference type="RefSeq" id="WP_094945970.1">
    <property type="nucleotide sequence ID" value="NZ_JBMHIA010000032.1"/>
</dbReference>
<dbReference type="Proteomes" id="UP000215738">
    <property type="component" value="Unassembled WGS sequence"/>
</dbReference>
<dbReference type="EMBL" id="UFSB01000001">
    <property type="protein sequence ID" value="SUU35886.1"/>
    <property type="molecule type" value="Genomic_DNA"/>
</dbReference>
<dbReference type="OrthoDB" id="6898272at2"/>
<organism evidence="2 4">
    <name type="scientific">Actinobacillus seminis</name>
    <dbReference type="NCBI Taxonomy" id="722"/>
    <lineage>
        <taxon>Bacteria</taxon>
        <taxon>Pseudomonadati</taxon>
        <taxon>Pseudomonadota</taxon>
        <taxon>Gammaproteobacteria</taxon>
        <taxon>Pasteurellales</taxon>
        <taxon>Pasteurellaceae</taxon>
        <taxon>Actinobacillus</taxon>
    </lineage>
</organism>
<proteinExistence type="predicted"/>
<dbReference type="EMBL" id="NLFK01000003">
    <property type="protein sequence ID" value="OZN25297.1"/>
    <property type="molecule type" value="Genomic_DNA"/>
</dbReference>
<accession>A0A263HF57</accession>
<reference evidence="1 3" key="1">
    <citation type="submission" date="2017-07" db="EMBL/GenBank/DDBJ databases">
        <title>Virulence factors identified in Actinobacillus seminis.</title>
        <authorList>
            <person name="Negrete-Abascal E."/>
            <person name="Vaca-Pacheco S."/>
            <person name="Montes-Garcia F."/>
            <person name="Leyto-Gil A.M."/>
            <person name="Fragoso-Garcia E."/>
            <person name="Carvente-Garcia R."/>
            <person name="Perez-Agueros S."/>
            <person name="Castelan-Sanchez H.G."/>
            <person name="Garcia-Molina A."/>
            <person name="Villamar T.E."/>
            <person name="Vazquez-Cruz C."/>
        </authorList>
    </citation>
    <scope>NUCLEOTIDE SEQUENCE [LARGE SCALE GENOMIC DNA]</scope>
    <source>
        <strain evidence="1 3">ATCC 15768</strain>
    </source>
</reference>
<dbReference type="PROSITE" id="PS51257">
    <property type="entry name" value="PROKAR_LIPOPROTEIN"/>
    <property type="match status" value="1"/>
</dbReference>